<evidence type="ECO:0000313" key="1">
    <source>
        <dbReference type="EMBL" id="KAK2035232.1"/>
    </source>
</evidence>
<protein>
    <recommendedName>
        <fullName evidence="3">Cell division cycle protein 123</fullName>
    </recommendedName>
</protein>
<gene>
    <name evidence="1" type="ORF">LX32DRAFT_678464</name>
</gene>
<reference evidence="1" key="1">
    <citation type="submission" date="2021-06" db="EMBL/GenBank/DDBJ databases">
        <title>Comparative genomics, transcriptomics and evolutionary studies reveal genomic signatures of adaptation to plant cell wall in hemibiotrophic fungi.</title>
        <authorList>
            <consortium name="DOE Joint Genome Institute"/>
            <person name="Baroncelli R."/>
            <person name="Diaz J.F."/>
            <person name="Benocci T."/>
            <person name="Peng M."/>
            <person name="Battaglia E."/>
            <person name="Haridas S."/>
            <person name="Andreopoulos W."/>
            <person name="Labutti K."/>
            <person name="Pangilinan J."/>
            <person name="Floch G.L."/>
            <person name="Makela M.R."/>
            <person name="Henrissat B."/>
            <person name="Grigoriev I.V."/>
            <person name="Crouch J.A."/>
            <person name="De Vries R.P."/>
            <person name="Sukno S.A."/>
            <person name="Thon M.R."/>
        </authorList>
    </citation>
    <scope>NUCLEOTIDE SEQUENCE</scope>
    <source>
        <strain evidence="1">MAFF235873</strain>
    </source>
</reference>
<sequence>MSWTKKIIDFAVVRADADDKKTTSNAPYSYGRWLHLILDSRNLSPDLLQKITLTYSQARLLYNACNASIQINRANLAMAEDLDEELAPAFSALHFPTEGLFVRLDACSPKDGAQKVPGKASLHSAAEIILRLVTSGRCRTALEDCLNASIPVELFFLPFDKRMASESEFRVFCRPEDCRITGISQYCWHKRWRHACFSGDEQDRIIEQVVLEAQKLRAQILADVKGKDKTDKLIMEQGMSFDILYDEQAHGVELVELNPFGIRSPCGSCLFQWIRDREVLYDERDKRTIEYRVSW</sequence>
<name>A0AAD9M7T7_9PEZI</name>
<dbReference type="EMBL" id="MU842809">
    <property type="protein sequence ID" value="KAK2035232.1"/>
    <property type="molecule type" value="Genomic_DNA"/>
</dbReference>
<evidence type="ECO:0008006" key="3">
    <source>
        <dbReference type="Google" id="ProtNLM"/>
    </source>
</evidence>
<evidence type="ECO:0000313" key="2">
    <source>
        <dbReference type="Proteomes" id="UP001232148"/>
    </source>
</evidence>
<dbReference type="Proteomes" id="UP001232148">
    <property type="component" value="Unassembled WGS sequence"/>
</dbReference>
<organism evidence="1 2">
    <name type="scientific">Colletotrichum zoysiae</name>
    <dbReference type="NCBI Taxonomy" id="1216348"/>
    <lineage>
        <taxon>Eukaryota</taxon>
        <taxon>Fungi</taxon>
        <taxon>Dikarya</taxon>
        <taxon>Ascomycota</taxon>
        <taxon>Pezizomycotina</taxon>
        <taxon>Sordariomycetes</taxon>
        <taxon>Hypocreomycetidae</taxon>
        <taxon>Glomerellales</taxon>
        <taxon>Glomerellaceae</taxon>
        <taxon>Colletotrichum</taxon>
        <taxon>Colletotrichum graminicola species complex</taxon>
    </lineage>
</organism>
<keyword evidence="2" id="KW-1185">Reference proteome</keyword>
<proteinExistence type="predicted"/>
<dbReference type="AlphaFoldDB" id="A0AAD9M7T7"/>
<accession>A0AAD9M7T7</accession>
<comment type="caution">
    <text evidence="1">The sequence shown here is derived from an EMBL/GenBank/DDBJ whole genome shotgun (WGS) entry which is preliminary data.</text>
</comment>